<name>A0ABY9YHS5_9GAMM</name>
<evidence type="ECO:0000256" key="3">
    <source>
        <dbReference type="ARBA" id="ARBA00023163"/>
    </source>
</evidence>
<sequence length="242" mass="26549">MSSPAFNLRQYGRASSVDRHAFAQWVVPVRGELAFELEGRGARLDLLQGAFVAPMAGHAQTASDDDRFLIVDCPAEMFDDDTLECLQRQPVLALPARVRSMAQRLGTVVGEQVEATFVQAELPGLLQAFSLAGSATRLQAVCARIEANPGQAWPVERIAGEVGVSGSRLHALFRQAFGLSPQAWLSGSRLRWARGRLADSDVPIAAIAQHAGYSEQSALTRALRREWGMTPADYRRRFRHPQ</sequence>
<dbReference type="PANTHER" id="PTHR46796:SF2">
    <property type="entry name" value="TRANSCRIPTIONAL REGULATORY PROTEIN"/>
    <property type="match status" value="1"/>
</dbReference>
<organism evidence="5 6">
    <name type="scientific">Stenotrophomonas aracearum</name>
    <dbReference type="NCBI Taxonomy" id="3003272"/>
    <lineage>
        <taxon>Bacteria</taxon>
        <taxon>Pseudomonadati</taxon>
        <taxon>Pseudomonadota</taxon>
        <taxon>Gammaproteobacteria</taxon>
        <taxon>Lysobacterales</taxon>
        <taxon>Lysobacteraceae</taxon>
        <taxon>Stenotrophomonas</taxon>
    </lineage>
</organism>
<evidence type="ECO:0000256" key="1">
    <source>
        <dbReference type="ARBA" id="ARBA00023015"/>
    </source>
</evidence>
<keyword evidence="6" id="KW-1185">Reference proteome</keyword>
<proteinExistence type="predicted"/>
<accession>A0ABY9YHS5</accession>
<gene>
    <name evidence="5" type="ORF">PDM28_08205</name>
</gene>
<dbReference type="SUPFAM" id="SSF46689">
    <property type="entry name" value="Homeodomain-like"/>
    <property type="match status" value="2"/>
</dbReference>
<keyword evidence="2" id="KW-0238">DNA-binding</keyword>
<keyword evidence="1" id="KW-0805">Transcription regulation</keyword>
<dbReference type="SMART" id="SM00342">
    <property type="entry name" value="HTH_ARAC"/>
    <property type="match status" value="1"/>
</dbReference>
<dbReference type="InterPro" id="IPR009057">
    <property type="entry name" value="Homeodomain-like_sf"/>
</dbReference>
<evidence type="ECO:0000313" key="5">
    <source>
        <dbReference type="EMBL" id="WNH50257.1"/>
    </source>
</evidence>
<dbReference type="RefSeq" id="WP_102945584.1">
    <property type="nucleotide sequence ID" value="NZ_CP115543.1"/>
</dbReference>
<reference evidence="5 6" key="1">
    <citation type="submission" date="2022-12" db="EMBL/GenBank/DDBJ databases">
        <title>Two new species, Stenotrophomonas aracearum and Stenotrophomonas oahuensis, isolated from Anthurium (Araceae family) in Hawaii.</title>
        <authorList>
            <person name="Chunag S.C."/>
            <person name="Dobhal S."/>
            <person name="Alvarez A."/>
            <person name="Arif M."/>
        </authorList>
    </citation>
    <scope>NUCLEOTIDE SEQUENCE [LARGE SCALE GENOMIC DNA]</scope>
    <source>
        <strain evidence="5 6">A5588</strain>
    </source>
</reference>
<evidence type="ECO:0000313" key="6">
    <source>
        <dbReference type="Proteomes" id="UP001305421"/>
    </source>
</evidence>
<dbReference type="EMBL" id="CP115543">
    <property type="protein sequence ID" value="WNH50257.1"/>
    <property type="molecule type" value="Genomic_DNA"/>
</dbReference>
<dbReference type="InterPro" id="IPR018060">
    <property type="entry name" value="HTH_AraC"/>
</dbReference>
<dbReference type="Gene3D" id="1.10.10.60">
    <property type="entry name" value="Homeodomain-like"/>
    <property type="match status" value="1"/>
</dbReference>
<protein>
    <submittedName>
        <fullName evidence="5">AraC family transcriptional regulator</fullName>
    </submittedName>
</protein>
<evidence type="ECO:0000259" key="4">
    <source>
        <dbReference type="PROSITE" id="PS01124"/>
    </source>
</evidence>
<dbReference type="PROSITE" id="PS01124">
    <property type="entry name" value="HTH_ARAC_FAMILY_2"/>
    <property type="match status" value="1"/>
</dbReference>
<dbReference type="Pfam" id="PF12833">
    <property type="entry name" value="HTH_18"/>
    <property type="match status" value="1"/>
</dbReference>
<dbReference type="InterPro" id="IPR050204">
    <property type="entry name" value="AraC_XylS_family_regulators"/>
</dbReference>
<keyword evidence="3" id="KW-0804">Transcription</keyword>
<evidence type="ECO:0000256" key="2">
    <source>
        <dbReference type="ARBA" id="ARBA00023125"/>
    </source>
</evidence>
<dbReference type="Proteomes" id="UP001305421">
    <property type="component" value="Chromosome"/>
</dbReference>
<feature type="domain" description="HTH araC/xylS-type" evidence="4">
    <location>
        <begin position="139"/>
        <end position="237"/>
    </location>
</feature>
<dbReference type="PANTHER" id="PTHR46796">
    <property type="entry name" value="HTH-TYPE TRANSCRIPTIONAL ACTIVATOR RHAS-RELATED"/>
    <property type="match status" value="1"/>
</dbReference>